<dbReference type="OrthoDB" id="1504901at2759"/>
<gene>
    <name evidence="2" type="ORF">HRI_000515600</name>
</gene>
<proteinExistence type="predicted"/>
<keyword evidence="3" id="KW-1185">Reference proteome</keyword>
<dbReference type="EMBL" id="BSYR01000006">
    <property type="protein sequence ID" value="GMI68463.1"/>
    <property type="molecule type" value="Genomic_DNA"/>
</dbReference>
<dbReference type="AlphaFoldDB" id="A0A9W7LKU1"/>
<name>A0A9W7LKU1_HIBTR</name>
<evidence type="ECO:0000256" key="1">
    <source>
        <dbReference type="SAM" id="Coils"/>
    </source>
</evidence>
<dbReference type="PANTHER" id="PTHR38546:SF6">
    <property type="entry name" value="TRANSCRIPTION FACTOR PRE3-LIKE"/>
    <property type="match status" value="1"/>
</dbReference>
<sequence length="81" mass="9238">MSTATSNENEDFRLKLHDLLSNNKKQKRNVNKLLEEICSHIKKLNGEVDDLSIRISELMASLDNNSSNSINANTIRQLLQQ</sequence>
<organism evidence="2 3">
    <name type="scientific">Hibiscus trionum</name>
    <name type="common">Flower of an hour</name>
    <dbReference type="NCBI Taxonomy" id="183268"/>
    <lineage>
        <taxon>Eukaryota</taxon>
        <taxon>Viridiplantae</taxon>
        <taxon>Streptophyta</taxon>
        <taxon>Embryophyta</taxon>
        <taxon>Tracheophyta</taxon>
        <taxon>Spermatophyta</taxon>
        <taxon>Magnoliopsida</taxon>
        <taxon>eudicotyledons</taxon>
        <taxon>Gunneridae</taxon>
        <taxon>Pentapetalae</taxon>
        <taxon>rosids</taxon>
        <taxon>malvids</taxon>
        <taxon>Malvales</taxon>
        <taxon>Malvaceae</taxon>
        <taxon>Malvoideae</taxon>
        <taxon>Hibiscus</taxon>
    </lineage>
</organism>
<evidence type="ECO:0000313" key="2">
    <source>
        <dbReference type="EMBL" id="GMI68463.1"/>
    </source>
</evidence>
<dbReference type="GO" id="GO:0040008">
    <property type="term" value="P:regulation of growth"/>
    <property type="evidence" value="ECO:0007669"/>
    <property type="project" value="InterPro"/>
</dbReference>
<keyword evidence="1" id="KW-0175">Coiled coil</keyword>
<feature type="coiled-coil region" evidence="1">
    <location>
        <begin position="16"/>
        <end position="61"/>
    </location>
</feature>
<dbReference type="InterPro" id="IPR044293">
    <property type="entry name" value="PRE"/>
</dbReference>
<accession>A0A9W7LKU1</accession>
<dbReference type="PANTHER" id="PTHR38546">
    <property type="entry name" value="DNA BINDING PROTEIN"/>
    <property type="match status" value="1"/>
</dbReference>
<dbReference type="GO" id="GO:0046983">
    <property type="term" value="F:protein dimerization activity"/>
    <property type="evidence" value="ECO:0007669"/>
    <property type="project" value="InterPro"/>
</dbReference>
<dbReference type="InterPro" id="IPR044172">
    <property type="entry name" value="ILI2-like"/>
</dbReference>
<dbReference type="Proteomes" id="UP001165190">
    <property type="component" value="Unassembled WGS sequence"/>
</dbReference>
<protein>
    <submittedName>
        <fullName evidence="2">BANQUO 3, BASIC HELIX-LOOP-HELIX PROTEIN 161</fullName>
    </submittedName>
</protein>
<dbReference type="GO" id="GO:0006355">
    <property type="term" value="P:regulation of DNA-templated transcription"/>
    <property type="evidence" value="ECO:0007669"/>
    <property type="project" value="InterPro"/>
</dbReference>
<dbReference type="Pfam" id="PF23174">
    <property type="entry name" value="bHLH_ILI"/>
    <property type="match status" value="1"/>
</dbReference>
<reference evidence="2" key="1">
    <citation type="submission" date="2023-05" db="EMBL/GenBank/DDBJ databases">
        <title>Genome and transcriptome analyses reveal genes involved in the formation of fine ridges on petal epidermal cells in Hibiscus trionum.</title>
        <authorList>
            <person name="Koshimizu S."/>
            <person name="Masuda S."/>
            <person name="Ishii T."/>
            <person name="Shirasu K."/>
            <person name="Hoshino A."/>
            <person name="Arita M."/>
        </authorList>
    </citation>
    <scope>NUCLEOTIDE SEQUENCE</scope>
    <source>
        <strain evidence="2">Hamamatsu line</strain>
    </source>
</reference>
<comment type="caution">
    <text evidence="2">The sequence shown here is derived from an EMBL/GenBank/DDBJ whole genome shotgun (WGS) entry which is preliminary data.</text>
</comment>
<evidence type="ECO:0000313" key="3">
    <source>
        <dbReference type="Proteomes" id="UP001165190"/>
    </source>
</evidence>